<dbReference type="GO" id="GO:0005737">
    <property type="term" value="C:cytoplasm"/>
    <property type="evidence" value="ECO:0007669"/>
    <property type="project" value="TreeGrafter"/>
</dbReference>
<organism evidence="2 3">
    <name type="scientific">Maudiozyma humilis</name>
    <name type="common">Sour dough yeast</name>
    <name type="synonym">Kazachstania humilis</name>
    <dbReference type="NCBI Taxonomy" id="51915"/>
    <lineage>
        <taxon>Eukaryota</taxon>
        <taxon>Fungi</taxon>
        <taxon>Dikarya</taxon>
        <taxon>Ascomycota</taxon>
        <taxon>Saccharomycotina</taxon>
        <taxon>Saccharomycetes</taxon>
        <taxon>Saccharomycetales</taxon>
        <taxon>Saccharomycetaceae</taxon>
        <taxon>Maudiozyma</taxon>
    </lineage>
</organism>
<dbReference type="EMBL" id="BTGD01000008">
    <property type="protein sequence ID" value="GMM56184.1"/>
    <property type="molecule type" value="Genomic_DNA"/>
</dbReference>
<gene>
    <name evidence="2" type="ORF">DAKH74_028000</name>
</gene>
<dbReference type="PANTHER" id="PTHR21708:SF34">
    <property type="entry name" value="OUTER SPORE WALL PROTEIN 2"/>
    <property type="match status" value="1"/>
</dbReference>
<keyword evidence="3" id="KW-1185">Reference proteome</keyword>
<protein>
    <submittedName>
        <fullName evidence="2">Osw2 protein</fullName>
    </submittedName>
</protein>
<dbReference type="Proteomes" id="UP001377567">
    <property type="component" value="Unassembled WGS sequence"/>
</dbReference>
<evidence type="ECO:0000313" key="3">
    <source>
        <dbReference type="Proteomes" id="UP001377567"/>
    </source>
</evidence>
<accession>A0AAV5RX86</accession>
<sequence length="702" mass="78847">MSDRFANPLFPLVGQIPSVQFLGWRLSLGNAFIILASRCVASDSLVSWKTAKFGASFYIPNVFVREVDDLKGPLSQEDGSLKYGIDIIVISAISLDELAQVSKQLAQYSTPQTTVLVCSDFGCELEPVVLEHFAGKSKCVLSMFCEFESRQLSLGSFALVTNDNCLVHLGVTYQGTKVSDNDMLAQNKKAVHSELSEITSKINVFINLIEVSKWLHIKKVYSSNKMALKLWESIIPRVSLGIVSIIYDQFDYNALLATKSTLTIFKELVVELMHICYKQCDAYVARFLVAGKDFDINYNYIVEMCVNQKSNMVKIIKNEHPEYLALPLEAYCFYHRYQYPAHILLYQPITLAKKHHVPYSNLNFLFGFYVRLLSLSGLDIQGGQCQKNSMFFKKNPMLDPEENKLPLGQPDKYADPGTATHTISSELEKLYFDAEGYSDSCDKMPAESGDAGNAVDNPPSARSVETCESGSDAPTIDCSKDVPKQRSKVASVVLQGMAGVSSQRNKFDIFMQECSSDTNFEDRGVVGIPHYKSPFKQLKTRTGADNADDDESSLHFLERQLHNDRHLFAQDYDRVNTQLCGGTTAQTQTEHDSNRRRHAKRQLQIWRLQRKMNMRQTGSNRSNQGPYEDLVNHVRILNQGNMGDILPFTTARFGGADTFRLLQGSKDQIISTFEQRARREQQAEEAAAAKDKGIPDGDKQGL</sequence>
<feature type="region of interest" description="Disordered" evidence="1">
    <location>
        <begin position="446"/>
        <end position="482"/>
    </location>
</feature>
<feature type="region of interest" description="Disordered" evidence="1">
    <location>
        <begin position="674"/>
        <end position="702"/>
    </location>
</feature>
<proteinExistence type="predicted"/>
<feature type="compositionally biased region" description="Basic and acidic residues" evidence="1">
    <location>
        <begin position="675"/>
        <end position="702"/>
    </location>
</feature>
<dbReference type="PANTHER" id="PTHR21708">
    <property type="entry name" value="PROBABLE 2-DEHYDROPANTOATE 2-REDUCTASE"/>
    <property type="match status" value="1"/>
</dbReference>
<name>A0AAV5RX86_MAUHU</name>
<dbReference type="InterPro" id="IPR051402">
    <property type="entry name" value="KPR-Related"/>
</dbReference>
<dbReference type="AlphaFoldDB" id="A0AAV5RX86"/>
<evidence type="ECO:0000313" key="2">
    <source>
        <dbReference type="EMBL" id="GMM56184.1"/>
    </source>
</evidence>
<reference evidence="2 3" key="1">
    <citation type="journal article" date="2023" name="Elife">
        <title>Identification of key yeast species and microbe-microbe interactions impacting larval growth of Drosophila in the wild.</title>
        <authorList>
            <person name="Mure A."/>
            <person name="Sugiura Y."/>
            <person name="Maeda R."/>
            <person name="Honda K."/>
            <person name="Sakurai N."/>
            <person name="Takahashi Y."/>
            <person name="Watada M."/>
            <person name="Katoh T."/>
            <person name="Gotoh A."/>
            <person name="Gotoh Y."/>
            <person name="Taniguchi I."/>
            <person name="Nakamura K."/>
            <person name="Hayashi T."/>
            <person name="Katayama T."/>
            <person name="Uemura T."/>
            <person name="Hattori Y."/>
        </authorList>
    </citation>
    <scope>NUCLEOTIDE SEQUENCE [LARGE SCALE GENOMIC DNA]</scope>
    <source>
        <strain evidence="2 3">KH-74</strain>
    </source>
</reference>
<evidence type="ECO:0000256" key="1">
    <source>
        <dbReference type="SAM" id="MobiDB-lite"/>
    </source>
</evidence>
<comment type="caution">
    <text evidence="2">The sequence shown here is derived from an EMBL/GenBank/DDBJ whole genome shotgun (WGS) entry which is preliminary data.</text>
</comment>